<evidence type="ECO:0000259" key="7">
    <source>
        <dbReference type="Pfam" id="PF11618"/>
    </source>
</evidence>
<proteinExistence type="inferred from homology"/>
<evidence type="ECO:0000256" key="3">
    <source>
        <dbReference type="ARBA" id="ARBA00023054"/>
    </source>
</evidence>
<dbReference type="InterPro" id="IPR021656">
    <property type="entry name" value="C2-C2_1"/>
</dbReference>
<comment type="subcellular location">
    <subcellularLocation>
        <location evidence="1">Cell projection</location>
        <location evidence="1">Cilium</location>
    </subcellularLocation>
</comment>
<dbReference type="Pfam" id="PF11618">
    <property type="entry name" value="C2-C2_1"/>
    <property type="match status" value="1"/>
</dbReference>
<evidence type="ECO:0000256" key="2">
    <source>
        <dbReference type="ARBA" id="ARBA00006042"/>
    </source>
</evidence>
<keyword evidence="4" id="KW-0969">Cilium</keyword>
<dbReference type="Proteomes" id="UP000095283">
    <property type="component" value="Unplaced"/>
</dbReference>
<protein>
    <submittedName>
        <fullName evidence="9">C2-C2_1 domain-containing protein</fullName>
    </submittedName>
</protein>
<dbReference type="Gene3D" id="2.60.40.150">
    <property type="entry name" value="C2 domain"/>
    <property type="match status" value="2"/>
</dbReference>
<feature type="domain" description="RPGR-interacting protein 1 first C2" evidence="7">
    <location>
        <begin position="122"/>
        <end position="249"/>
    </location>
</feature>
<dbReference type="GO" id="GO:1905515">
    <property type="term" value="P:non-motile cilium assembly"/>
    <property type="evidence" value="ECO:0007669"/>
    <property type="project" value="TreeGrafter"/>
</dbReference>
<dbReference type="WBParaSite" id="Hba_13897">
    <property type="protein sequence ID" value="Hba_13897"/>
    <property type="gene ID" value="Hba_13897"/>
</dbReference>
<name>A0A1I7X924_HETBA</name>
<dbReference type="InterPro" id="IPR035892">
    <property type="entry name" value="C2_domain_sf"/>
</dbReference>
<reference evidence="9" key="1">
    <citation type="submission" date="2016-11" db="UniProtKB">
        <authorList>
            <consortium name="WormBaseParasite"/>
        </authorList>
    </citation>
    <scope>IDENTIFICATION</scope>
</reference>
<dbReference type="PANTHER" id="PTHR14240:SF1">
    <property type="entry name" value="PROTEIN FANTOM-RELATED"/>
    <property type="match status" value="1"/>
</dbReference>
<keyword evidence="8" id="KW-1185">Reference proteome</keyword>
<dbReference type="SUPFAM" id="SSF49562">
    <property type="entry name" value="C2 domain (Calcium/lipid-binding domain, CaLB)"/>
    <property type="match status" value="2"/>
</dbReference>
<dbReference type="InterPro" id="IPR031139">
    <property type="entry name" value="RPGRIP1_fam"/>
</dbReference>
<comment type="similarity">
    <text evidence="2">Belongs to the RPGRIP1 family.</text>
</comment>
<dbReference type="GO" id="GO:0005856">
    <property type="term" value="C:cytoskeleton"/>
    <property type="evidence" value="ECO:0007669"/>
    <property type="project" value="UniProtKB-ARBA"/>
</dbReference>
<evidence type="ECO:0000313" key="9">
    <source>
        <dbReference type="WBParaSite" id="Hba_13897"/>
    </source>
</evidence>
<dbReference type="AlphaFoldDB" id="A0A1I7X924"/>
<evidence type="ECO:0000256" key="5">
    <source>
        <dbReference type="ARBA" id="ARBA00023273"/>
    </source>
</evidence>
<dbReference type="PANTHER" id="PTHR14240">
    <property type="entry name" value="RETINITIS PIGMENTOSA GTPASE REGULATOR-INTERACTING PROTEIN"/>
    <property type="match status" value="1"/>
</dbReference>
<keyword evidence="3 6" id="KW-0175">Coiled coil</keyword>
<feature type="coiled-coil region" evidence="6">
    <location>
        <begin position="19"/>
        <end position="92"/>
    </location>
</feature>
<keyword evidence="5" id="KW-0966">Cell projection</keyword>
<dbReference type="GO" id="GO:0035869">
    <property type="term" value="C:ciliary transition zone"/>
    <property type="evidence" value="ECO:0007669"/>
    <property type="project" value="TreeGrafter"/>
</dbReference>
<accession>A0A1I7X924</accession>
<sequence length="399" mass="45733">MQTLFRNTKKNENLRGKEAKRWQKSYAELYDELEKVRNMLLIQHNINQKQSTEINLLQEELDRAKNKYGSKLEEMKDKLLDKHKKILILEEQIRSIAYGQQKPIAIQGGKPEDAAPFTDISVHLTHIAVCDDYIAKFSANSPYFLSLEFFDFELQTTPIIQKSATSLDFTTIYNVIVSSLFVHYLKSNGLTIEMYTPRGTSYDLIAAGVISLRPLLQKGGTNKYEGYVKLISIESGLIFANLRYEINIANDLEKSIAMYEKLEAAQKVLPIEIPPDQSEFEELIIMVNRCTGLRNLSKVPMETCIVYEFFSFSPYFTDYVTSSSIAEYNSKREWKLSAKENLHNYLEEAEITFFLFENSPEKKDHDGVLAMLSLPLAPLSANRSLKGSFAMVKRFGTII</sequence>
<evidence type="ECO:0000256" key="4">
    <source>
        <dbReference type="ARBA" id="ARBA00023069"/>
    </source>
</evidence>
<evidence type="ECO:0000256" key="1">
    <source>
        <dbReference type="ARBA" id="ARBA00004138"/>
    </source>
</evidence>
<evidence type="ECO:0000256" key="6">
    <source>
        <dbReference type="SAM" id="Coils"/>
    </source>
</evidence>
<evidence type="ECO:0000313" key="8">
    <source>
        <dbReference type="Proteomes" id="UP000095283"/>
    </source>
</evidence>
<organism evidence="8 9">
    <name type="scientific">Heterorhabditis bacteriophora</name>
    <name type="common">Entomopathogenic nematode worm</name>
    <dbReference type="NCBI Taxonomy" id="37862"/>
    <lineage>
        <taxon>Eukaryota</taxon>
        <taxon>Metazoa</taxon>
        <taxon>Ecdysozoa</taxon>
        <taxon>Nematoda</taxon>
        <taxon>Chromadorea</taxon>
        <taxon>Rhabditida</taxon>
        <taxon>Rhabditina</taxon>
        <taxon>Rhabditomorpha</taxon>
        <taxon>Strongyloidea</taxon>
        <taxon>Heterorhabditidae</taxon>
        <taxon>Heterorhabditis</taxon>
    </lineage>
</organism>